<evidence type="ECO:0000256" key="1">
    <source>
        <dbReference type="ARBA" id="ARBA00004141"/>
    </source>
</evidence>
<name>A0A9W9QA13_PENBR</name>
<evidence type="ECO:0000256" key="3">
    <source>
        <dbReference type="ARBA" id="ARBA00022692"/>
    </source>
</evidence>
<dbReference type="GO" id="GO:0016020">
    <property type="term" value="C:membrane"/>
    <property type="evidence" value="ECO:0007669"/>
    <property type="project" value="UniProtKB-SubCell"/>
</dbReference>
<evidence type="ECO:0000256" key="6">
    <source>
        <dbReference type="SAM" id="MobiDB-lite"/>
    </source>
</evidence>
<dbReference type="PANTHER" id="PTHR22950">
    <property type="entry name" value="AMINO ACID TRANSPORTER"/>
    <property type="match status" value="1"/>
</dbReference>
<keyword evidence="5 7" id="KW-0472">Membrane</keyword>
<feature type="transmembrane region" description="Helical" evidence="7">
    <location>
        <begin position="65"/>
        <end position="93"/>
    </location>
</feature>
<dbReference type="Pfam" id="PF01490">
    <property type="entry name" value="Aa_trans"/>
    <property type="match status" value="1"/>
</dbReference>
<comment type="subcellular location">
    <subcellularLocation>
        <location evidence="1">Membrane</location>
        <topology evidence="1">Multi-pass membrane protein</topology>
    </subcellularLocation>
</comment>
<evidence type="ECO:0000256" key="7">
    <source>
        <dbReference type="SAM" id="Phobius"/>
    </source>
</evidence>
<feature type="transmembrane region" description="Helical" evidence="7">
    <location>
        <begin position="284"/>
        <end position="305"/>
    </location>
</feature>
<comment type="similarity">
    <text evidence="2">Belongs to the amino acid/polyamine transporter 2 family.</text>
</comment>
<feature type="domain" description="Amino acid transporter transmembrane" evidence="8">
    <location>
        <begin position="46"/>
        <end position="454"/>
    </location>
</feature>
<feature type="transmembrane region" description="Helical" evidence="7">
    <location>
        <begin position="250"/>
        <end position="272"/>
    </location>
</feature>
<feature type="transmembrane region" description="Helical" evidence="7">
    <location>
        <begin position="395"/>
        <end position="418"/>
    </location>
</feature>
<accession>A0A9W9QA13</accession>
<reference evidence="9" key="1">
    <citation type="submission" date="2022-12" db="EMBL/GenBank/DDBJ databases">
        <authorList>
            <person name="Petersen C."/>
        </authorList>
    </citation>
    <scope>NUCLEOTIDE SEQUENCE</scope>
    <source>
        <strain evidence="9">IBT 35673</strain>
    </source>
</reference>
<dbReference type="InterPro" id="IPR013057">
    <property type="entry name" value="AA_transpt_TM"/>
</dbReference>
<keyword evidence="4 7" id="KW-1133">Transmembrane helix</keyword>
<comment type="caution">
    <text evidence="9">The sequence shown here is derived from an EMBL/GenBank/DDBJ whole genome shotgun (WGS) entry which is preliminary data.</text>
</comment>
<evidence type="ECO:0000313" key="10">
    <source>
        <dbReference type="Proteomes" id="UP001147695"/>
    </source>
</evidence>
<gene>
    <name evidence="9" type="ORF">N7452_010181</name>
</gene>
<feature type="transmembrane region" description="Helical" evidence="7">
    <location>
        <begin position="365"/>
        <end position="389"/>
    </location>
</feature>
<evidence type="ECO:0000313" key="9">
    <source>
        <dbReference type="EMBL" id="KAJ5329791.1"/>
    </source>
</evidence>
<keyword evidence="3 7" id="KW-0812">Transmembrane</keyword>
<feature type="compositionally biased region" description="Basic and acidic residues" evidence="6">
    <location>
        <begin position="1"/>
        <end position="20"/>
    </location>
</feature>
<dbReference type="Proteomes" id="UP001147695">
    <property type="component" value="Unassembled WGS sequence"/>
</dbReference>
<evidence type="ECO:0000256" key="5">
    <source>
        <dbReference type="ARBA" id="ARBA00023136"/>
    </source>
</evidence>
<feature type="region of interest" description="Disordered" evidence="6">
    <location>
        <begin position="1"/>
        <end position="26"/>
    </location>
</feature>
<proteinExistence type="inferred from homology"/>
<evidence type="ECO:0000256" key="4">
    <source>
        <dbReference type="ARBA" id="ARBA00022989"/>
    </source>
</evidence>
<reference evidence="9" key="2">
    <citation type="journal article" date="2023" name="IMA Fungus">
        <title>Comparative genomic study of the Penicillium genus elucidates a diverse pangenome and 15 lateral gene transfer events.</title>
        <authorList>
            <person name="Petersen C."/>
            <person name="Sorensen T."/>
            <person name="Nielsen M.R."/>
            <person name="Sondergaard T.E."/>
            <person name="Sorensen J.L."/>
            <person name="Fitzpatrick D.A."/>
            <person name="Frisvad J.C."/>
            <person name="Nielsen K.L."/>
        </authorList>
    </citation>
    <scope>NUCLEOTIDE SEQUENCE</scope>
    <source>
        <strain evidence="9">IBT 35673</strain>
    </source>
</reference>
<dbReference type="PANTHER" id="PTHR22950:SF683">
    <property type="entry name" value="AMINO ACID TRANSPORTER (EUROFUNG)"/>
    <property type="match status" value="1"/>
</dbReference>
<evidence type="ECO:0000256" key="2">
    <source>
        <dbReference type="ARBA" id="ARBA00008066"/>
    </source>
</evidence>
<feature type="transmembrane region" description="Helical" evidence="7">
    <location>
        <begin position="325"/>
        <end position="344"/>
    </location>
</feature>
<dbReference type="EMBL" id="JAPZBQ010000005">
    <property type="protein sequence ID" value="KAJ5329791.1"/>
    <property type="molecule type" value="Genomic_DNA"/>
</dbReference>
<sequence length="480" mass="53047">MSKDSKTDVDLGSRNDDQTTHEGLGTITDHHDVFGEIPEDGPNYHNVGWLGTTALMMKTQIGLGVLSMPLVFATVGLVPGNILLVAMACITTWSNYMVGVIKLRHPQVYGIDDVGRMLFGRIGFEVLELLMRLVSLDIRGLGVEGAYLLTFVRLHVRRRFSHVEHFDLVECSFDTRYMHGRIRGMCCCHRFHVWNLDNLFHCSYPNSDIYPTVFAVTIAVGLQDRPSAAPQTGHWKSDYKLFNNPSFTEAISAVSTLVFTYAGTPAFFNIVAEMRQPLMYNRSLAICQTTVTLVYIIVGTIVYYFCGSYVASPALGSAGDTVKKVSYGIALPGLIVSCVLFIHLSAKHVFVRILRGSDHLTANSVTHWVTWLSSTLGITIVAYIIASAIPVFSELVSLIGALLGTFLTFQPYAGMWLFDNWKSTRTWKWRFGVAWSVIILLLGTFLMIGGSYGSAVGIRDSFLKDGGSSPWSCADNSNSV</sequence>
<dbReference type="AlphaFoldDB" id="A0A9W9QA13"/>
<dbReference type="GO" id="GO:0015179">
    <property type="term" value="F:L-amino acid transmembrane transporter activity"/>
    <property type="evidence" value="ECO:0007669"/>
    <property type="project" value="TreeGrafter"/>
</dbReference>
<organism evidence="9 10">
    <name type="scientific">Penicillium brevicompactum</name>
    <dbReference type="NCBI Taxonomy" id="5074"/>
    <lineage>
        <taxon>Eukaryota</taxon>
        <taxon>Fungi</taxon>
        <taxon>Dikarya</taxon>
        <taxon>Ascomycota</taxon>
        <taxon>Pezizomycotina</taxon>
        <taxon>Eurotiomycetes</taxon>
        <taxon>Eurotiomycetidae</taxon>
        <taxon>Eurotiales</taxon>
        <taxon>Aspergillaceae</taxon>
        <taxon>Penicillium</taxon>
    </lineage>
</organism>
<feature type="transmembrane region" description="Helical" evidence="7">
    <location>
        <begin position="430"/>
        <end position="452"/>
    </location>
</feature>
<evidence type="ECO:0000259" key="8">
    <source>
        <dbReference type="Pfam" id="PF01490"/>
    </source>
</evidence>
<protein>
    <recommendedName>
        <fullName evidence="8">Amino acid transporter transmembrane domain-containing protein</fullName>
    </recommendedName>
</protein>